<organism evidence="2 3">
    <name type="scientific">Chlorobaculum limnaeum</name>
    <dbReference type="NCBI Taxonomy" id="274537"/>
    <lineage>
        <taxon>Bacteria</taxon>
        <taxon>Pseudomonadati</taxon>
        <taxon>Chlorobiota</taxon>
        <taxon>Chlorobiia</taxon>
        <taxon>Chlorobiales</taxon>
        <taxon>Chlorobiaceae</taxon>
        <taxon>Chlorobaculum</taxon>
    </lineage>
</organism>
<proteinExistence type="inferred from homology"/>
<dbReference type="PANTHER" id="PTHR18964:SF149">
    <property type="entry name" value="BIFUNCTIONAL UDP-N-ACETYLGLUCOSAMINE 2-EPIMERASE_N-ACETYLMANNOSAMINE KINASE"/>
    <property type="match status" value="1"/>
</dbReference>
<sequence>MPSWAIGIDLGGTNIKIAVVGESEGILFEDTQPTDTAAGPDGVVRQLAFLVDALYQRAAETLDTGLFAGIGLGAPGAVDAAKGALSYPPNLPGWGQRYDLRDQLRLRLEQAHGIKAFVIIENDANAAAYGEAIFGGGNAFRDFMLVTLGTGVGGGIILDRKLYRGPFGTAGEIGFMIVDFEGTSVHAGIRGTIEGLIGKERIVEMACSPEMQAERSPRLAELCNRDFSRLSPRHLEQAAKEGDEAALRTWERVGFILGVGLANVTALMDIRKFVIGGGIAAAGELIFEPAMMQLHRSTLPSMHDGLEIVPARLGNKAGIYGAAALCFNAEKSSGLDD</sequence>
<dbReference type="EMBL" id="CP017305">
    <property type="protein sequence ID" value="AOS84574.1"/>
    <property type="molecule type" value="Genomic_DNA"/>
</dbReference>
<name>A0A1D8D6X8_CHLLM</name>
<dbReference type="GO" id="GO:0016301">
    <property type="term" value="F:kinase activity"/>
    <property type="evidence" value="ECO:0007669"/>
    <property type="project" value="UniProtKB-KW"/>
</dbReference>
<reference evidence="2" key="1">
    <citation type="submission" date="2016-09" db="EMBL/GenBank/DDBJ databases">
        <title>Genome sequence of Chlorobaculum limnaeum.</title>
        <authorList>
            <person name="Liu Z."/>
            <person name="Tank M."/>
            <person name="Bryant D.A."/>
        </authorList>
    </citation>
    <scope>NUCLEOTIDE SEQUENCE [LARGE SCALE GENOMIC DNA]</scope>
    <source>
        <strain evidence="2">DSM 1677</strain>
    </source>
</reference>
<dbReference type="InterPro" id="IPR043129">
    <property type="entry name" value="ATPase_NBD"/>
</dbReference>
<evidence type="ECO:0000313" key="3">
    <source>
        <dbReference type="Proteomes" id="UP000095185"/>
    </source>
</evidence>
<evidence type="ECO:0000256" key="1">
    <source>
        <dbReference type="ARBA" id="ARBA00006479"/>
    </source>
</evidence>
<dbReference type="InterPro" id="IPR000600">
    <property type="entry name" value="ROK"/>
</dbReference>
<dbReference type="CDD" id="cd23763">
    <property type="entry name" value="ASKHA_ATPase_ROK"/>
    <property type="match status" value="1"/>
</dbReference>
<dbReference type="STRING" id="274537.BIU88_10775"/>
<protein>
    <submittedName>
        <fullName evidence="2">Sugar kinase</fullName>
    </submittedName>
</protein>
<dbReference type="AlphaFoldDB" id="A0A1D8D6X8"/>
<dbReference type="RefSeq" id="WP_069810766.1">
    <property type="nucleotide sequence ID" value="NZ_CP017305.1"/>
</dbReference>
<dbReference type="Gene3D" id="3.30.420.40">
    <property type="match status" value="2"/>
</dbReference>
<gene>
    <name evidence="2" type="ORF">BIU88_10775</name>
</gene>
<keyword evidence="3" id="KW-1185">Reference proteome</keyword>
<keyword evidence="2" id="KW-0808">Transferase</keyword>
<keyword evidence="2" id="KW-0418">Kinase</keyword>
<dbReference type="PANTHER" id="PTHR18964">
    <property type="entry name" value="ROK (REPRESSOR, ORF, KINASE) FAMILY"/>
    <property type="match status" value="1"/>
</dbReference>
<comment type="similarity">
    <text evidence="1">Belongs to the ROK (NagC/XylR) family.</text>
</comment>
<evidence type="ECO:0000313" key="2">
    <source>
        <dbReference type="EMBL" id="AOS84574.1"/>
    </source>
</evidence>
<accession>A0A1D8D6X8</accession>
<dbReference type="KEGG" id="clz:BIU88_10775"/>
<dbReference type="SUPFAM" id="SSF53067">
    <property type="entry name" value="Actin-like ATPase domain"/>
    <property type="match status" value="1"/>
</dbReference>
<dbReference type="Pfam" id="PF00480">
    <property type="entry name" value="ROK"/>
    <property type="match status" value="1"/>
</dbReference>
<dbReference type="Proteomes" id="UP000095185">
    <property type="component" value="Chromosome"/>
</dbReference>
<dbReference type="OrthoDB" id="9810372at2"/>